<protein>
    <submittedName>
        <fullName evidence="2">Uncharacterized protein</fullName>
    </submittedName>
</protein>
<feature type="non-terminal residue" evidence="2">
    <location>
        <position position="426"/>
    </location>
</feature>
<reference evidence="2 3" key="1">
    <citation type="submission" date="2023-02" db="EMBL/GenBank/DDBJ databases">
        <title>LHISI_Scaffold_Assembly.</title>
        <authorList>
            <person name="Stuart O.P."/>
            <person name="Cleave R."/>
            <person name="Magrath M.J.L."/>
            <person name="Mikheyev A.S."/>
        </authorList>
    </citation>
    <scope>NUCLEOTIDE SEQUENCE [LARGE SCALE GENOMIC DNA]</scope>
    <source>
        <strain evidence="2">Daus_M_001</strain>
        <tissue evidence="2">Leg muscle</tissue>
    </source>
</reference>
<evidence type="ECO:0000256" key="1">
    <source>
        <dbReference type="SAM" id="MobiDB-lite"/>
    </source>
</evidence>
<sequence>MGEGKPPSYIPGLHPTSKREHTCAGRANPKWLPVSIRSYTSSPDKPAFFHLRRILMDMEIAFPSGCERILIHVFTFHPLFARPHHPFFGTRRKLHREEGLGKESAMAFVRNPSQHSPVAISESRPDRESNPGPSECESSELPLGYLMRLKYFAIAFGGEVDSKHVLFSPTVVTGRQLLGHAPFDCEPTVVVSDIVRGRSDSMPRTSVKWVAASSGATRGRILSFRVINLRRSPGLSDGGGCMAIRGFEPGRPRRTKWAINPPPSPTPSSLTHATDGPARGRSFLRDRARRSPSEGLYIGADMKRVWISTVMKRRGKREIPEKTHQPAASSGARYPHPNIWEWEVTSLPTPTPRLLCMFVTDGKREIPEKTRRSAATSVTISTCDNPGIEPGSPWWEASSLTTTTPRPHCILADTSTVVNRKKILFV</sequence>
<dbReference type="EMBL" id="JARBHB010000009">
    <property type="protein sequence ID" value="KAJ8874884.1"/>
    <property type="molecule type" value="Genomic_DNA"/>
</dbReference>
<name>A0ABQ9GSB1_9NEOP</name>
<comment type="caution">
    <text evidence="2">The sequence shown here is derived from an EMBL/GenBank/DDBJ whole genome shotgun (WGS) entry which is preliminary data.</text>
</comment>
<accession>A0ABQ9GSB1</accession>
<feature type="region of interest" description="Disordered" evidence="1">
    <location>
        <begin position="113"/>
        <end position="138"/>
    </location>
</feature>
<gene>
    <name evidence="2" type="ORF">PR048_022774</name>
</gene>
<organism evidence="2 3">
    <name type="scientific">Dryococelus australis</name>
    <dbReference type="NCBI Taxonomy" id="614101"/>
    <lineage>
        <taxon>Eukaryota</taxon>
        <taxon>Metazoa</taxon>
        <taxon>Ecdysozoa</taxon>
        <taxon>Arthropoda</taxon>
        <taxon>Hexapoda</taxon>
        <taxon>Insecta</taxon>
        <taxon>Pterygota</taxon>
        <taxon>Neoptera</taxon>
        <taxon>Polyneoptera</taxon>
        <taxon>Phasmatodea</taxon>
        <taxon>Verophasmatodea</taxon>
        <taxon>Anareolatae</taxon>
        <taxon>Phasmatidae</taxon>
        <taxon>Eurycanthinae</taxon>
        <taxon>Dryococelus</taxon>
    </lineage>
</organism>
<feature type="region of interest" description="Disordered" evidence="1">
    <location>
        <begin position="259"/>
        <end position="280"/>
    </location>
</feature>
<keyword evidence="3" id="KW-1185">Reference proteome</keyword>
<evidence type="ECO:0000313" key="3">
    <source>
        <dbReference type="Proteomes" id="UP001159363"/>
    </source>
</evidence>
<evidence type="ECO:0000313" key="2">
    <source>
        <dbReference type="EMBL" id="KAJ8874884.1"/>
    </source>
</evidence>
<dbReference type="Proteomes" id="UP001159363">
    <property type="component" value="Chromosome 8"/>
</dbReference>
<proteinExistence type="predicted"/>